<evidence type="ECO:0000259" key="5">
    <source>
        <dbReference type="Pfam" id="PF02782"/>
    </source>
</evidence>
<dbReference type="Pfam" id="PF00370">
    <property type="entry name" value="FGGY_N"/>
    <property type="match status" value="1"/>
</dbReference>
<dbReference type="InterPro" id="IPR050406">
    <property type="entry name" value="FGGY_Carb_Kinase"/>
</dbReference>
<dbReference type="PIRSF" id="PIRSF000538">
    <property type="entry name" value="GlpK"/>
    <property type="match status" value="1"/>
</dbReference>
<evidence type="ECO:0000313" key="7">
    <source>
        <dbReference type="Proteomes" id="UP000288943"/>
    </source>
</evidence>
<keyword evidence="2" id="KW-0808">Transferase</keyword>
<accession>A0A410X063</accession>
<evidence type="ECO:0000313" key="6">
    <source>
        <dbReference type="EMBL" id="QAV19832.1"/>
    </source>
</evidence>
<protein>
    <submittedName>
        <fullName evidence="6">Carbohydrate kinase</fullName>
    </submittedName>
</protein>
<feature type="domain" description="Carbohydrate kinase FGGY N-terminal" evidence="4">
    <location>
        <begin position="16"/>
        <end position="259"/>
    </location>
</feature>
<gene>
    <name evidence="6" type="ORF">PC41400_20090</name>
</gene>
<dbReference type="GO" id="GO:0005975">
    <property type="term" value="P:carbohydrate metabolic process"/>
    <property type="evidence" value="ECO:0007669"/>
    <property type="project" value="InterPro"/>
</dbReference>
<comment type="similarity">
    <text evidence="1">Belongs to the FGGY kinase family.</text>
</comment>
<organism evidence="6 7">
    <name type="scientific">Paenibacillus chitinolyticus</name>
    <dbReference type="NCBI Taxonomy" id="79263"/>
    <lineage>
        <taxon>Bacteria</taxon>
        <taxon>Bacillati</taxon>
        <taxon>Bacillota</taxon>
        <taxon>Bacilli</taxon>
        <taxon>Bacillales</taxon>
        <taxon>Paenibacillaceae</taxon>
        <taxon>Paenibacillus</taxon>
    </lineage>
</organism>
<dbReference type="InterPro" id="IPR018485">
    <property type="entry name" value="FGGY_C"/>
</dbReference>
<dbReference type="EMBL" id="CP026520">
    <property type="protein sequence ID" value="QAV19832.1"/>
    <property type="molecule type" value="Genomic_DNA"/>
</dbReference>
<dbReference type="PANTHER" id="PTHR43095">
    <property type="entry name" value="SUGAR KINASE"/>
    <property type="match status" value="1"/>
</dbReference>
<dbReference type="CDD" id="cd07805">
    <property type="entry name" value="ASKHA_NBD_FGGY_CvXK-like"/>
    <property type="match status" value="1"/>
</dbReference>
<dbReference type="SUPFAM" id="SSF53067">
    <property type="entry name" value="Actin-like ATPase domain"/>
    <property type="match status" value="2"/>
</dbReference>
<dbReference type="InterPro" id="IPR043129">
    <property type="entry name" value="ATPase_NBD"/>
</dbReference>
<dbReference type="InterPro" id="IPR000577">
    <property type="entry name" value="Carb_kinase_FGGY"/>
</dbReference>
<dbReference type="PANTHER" id="PTHR43095:SF5">
    <property type="entry name" value="XYLULOSE KINASE"/>
    <property type="match status" value="1"/>
</dbReference>
<reference evidence="6 7" key="1">
    <citation type="submission" date="2018-01" db="EMBL/GenBank/DDBJ databases">
        <title>The whole genome sequencing and assembly of Paenibacillus chitinolyticus KCCM 41400 strain.</title>
        <authorList>
            <person name="Kim J.-Y."/>
            <person name="Park M.-K."/>
            <person name="Lee Y.-J."/>
            <person name="Yi H."/>
            <person name="Bahn Y.-S."/>
            <person name="Kim J.F."/>
            <person name="Lee D.-W."/>
        </authorList>
    </citation>
    <scope>NUCLEOTIDE SEQUENCE [LARGE SCALE GENOMIC DNA]</scope>
    <source>
        <strain evidence="6 7">KCCM 41400</strain>
    </source>
</reference>
<dbReference type="Proteomes" id="UP000288943">
    <property type="component" value="Chromosome"/>
</dbReference>
<evidence type="ECO:0000256" key="3">
    <source>
        <dbReference type="ARBA" id="ARBA00022777"/>
    </source>
</evidence>
<evidence type="ECO:0000256" key="2">
    <source>
        <dbReference type="ARBA" id="ARBA00022679"/>
    </source>
</evidence>
<dbReference type="OrthoDB" id="9805576at2"/>
<dbReference type="Gene3D" id="3.30.420.40">
    <property type="match status" value="2"/>
</dbReference>
<name>A0A410X063_9BACL</name>
<proteinExistence type="inferred from homology"/>
<dbReference type="KEGG" id="pchi:PC41400_20090"/>
<dbReference type="Pfam" id="PF02782">
    <property type="entry name" value="FGGY_C"/>
    <property type="match status" value="1"/>
</dbReference>
<keyword evidence="3 6" id="KW-0418">Kinase</keyword>
<evidence type="ECO:0000256" key="1">
    <source>
        <dbReference type="ARBA" id="ARBA00009156"/>
    </source>
</evidence>
<feature type="domain" description="Carbohydrate kinase FGGY C-terminal" evidence="5">
    <location>
        <begin position="293"/>
        <end position="458"/>
    </location>
</feature>
<sequence length="518" mass="55846">MGEKISGAGGTRIMTYIASFDIGTTHVKGILVNRDGELFHEQNVSLTCRQEPPFIEQEPEQWFKAVGTIVNEWFRDGIGAGLISLVSFSGQMQDCIPVDEQGRAVRPAILYSDSRAGAEARMIRDEIGEEEIFRSAANRMDGTLTFPKLLWLKTHEADSCARTSRYLISSKDYVIARLTGAFVTDPTSAATTGCMDIRRREWREDWLVRMGLPAGKLPDILPSGETAGRVHAEGSRLTGLAEGTPVLCGIGDAGAATLGAGVYEPGEVYAYIGTTGWIAGVSGGVADPASGLFNLAYAEPGRYINVAPLTNAGNAHHWAAEVFAPEAAGTDGRGMYEAVERLVEASDRGRNKILFLPYLNGERCPVQDEEASGCFIGLRPSTTKADMAAAVLEGVAFAMKQVMELRGAPEGAASLTLIGGGARSRQWCRVLADVFGTEVSVPSESQFLPCLGAAALGFPGLGWASSYDRLCELFKIRRKCETFSPDAEKKAHYESKYARYLELYPALAPVFRQAATEA</sequence>
<evidence type="ECO:0000259" key="4">
    <source>
        <dbReference type="Pfam" id="PF00370"/>
    </source>
</evidence>
<dbReference type="InterPro" id="IPR018484">
    <property type="entry name" value="FGGY_N"/>
</dbReference>
<dbReference type="AlphaFoldDB" id="A0A410X063"/>
<dbReference type="GO" id="GO:0016301">
    <property type="term" value="F:kinase activity"/>
    <property type="evidence" value="ECO:0007669"/>
    <property type="project" value="UniProtKB-KW"/>
</dbReference>